<dbReference type="InterPro" id="IPR006631">
    <property type="entry name" value="DM4_12"/>
</dbReference>
<gene>
    <name evidence="1" type="ORF">ALC62_00850</name>
</gene>
<dbReference type="AlphaFoldDB" id="A0A151IPT8"/>
<dbReference type="Proteomes" id="UP000078542">
    <property type="component" value="Unassembled WGS sequence"/>
</dbReference>
<proteinExistence type="predicted"/>
<keyword evidence="2" id="KW-1185">Reference proteome</keyword>
<accession>A0A151IPT8</accession>
<dbReference type="PANTHER" id="PTHR21398:SF4">
    <property type="entry name" value="AGAP002980-PA"/>
    <property type="match status" value="1"/>
</dbReference>
<evidence type="ECO:0000313" key="2">
    <source>
        <dbReference type="Proteomes" id="UP000078542"/>
    </source>
</evidence>
<dbReference type="EMBL" id="KQ976812">
    <property type="protein sequence ID" value="KYN08165.1"/>
    <property type="molecule type" value="Genomic_DNA"/>
</dbReference>
<dbReference type="PANTHER" id="PTHR21398">
    <property type="entry name" value="AGAP007094-PA"/>
    <property type="match status" value="1"/>
</dbReference>
<sequence>MSRLLFWVLSTVGFWANFWRCRAILLYPENTVFQFTLGISMPVKMTKRGGIAFSSGFQLNYVLPWNLSQFEPTIIPARHIRDLNLQETYVAIENLLDEQSIKLPTDISMVSICTALTAPSRLAERASCRPFIILFPLRVERRFEFGIRRTNAMHYRAKLVDGSVNATDTRERANRASPSNLYHSRLSSLRKHGWRDGRQCLLRTICELAETPLRRTQQDVLGEVIHLILTPTEDLPVVINSSHRSANKFYQEAERLGRSGGDCILTYPDCIESPLESFTEIVFP</sequence>
<dbReference type="SMART" id="SM00718">
    <property type="entry name" value="DM4_12"/>
    <property type="match status" value="1"/>
</dbReference>
<organism evidence="1 2">
    <name type="scientific">Cyphomyrmex costatus</name>
    <dbReference type="NCBI Taxonomy" id="456900"/>
    <lineage>
        <taxon>Eukaryota</taxon>
        <taxon>Metazoa</taxon>
        <taxon>Ecdysozoa</taxon>
        <taxon>Arthropoda</taxon>
        <taxon>Hexapoda</taxon>
        <taxon>Insecta</taxon>
        <taxon>Pterygota</taxon>
        <taxon>Neoptera</taxon>
        <taxon>Endopterygota</taxon>
        <taxon>Hymenoptera</taxon>
        <taxon>Apocrita</taxon>
        <taxon>Aculeata</taxon>
        <taxon>Formicoidea</taxon>
        <taxon>Formicidae</taxon>
        <taxon>Myrmicinae</taxon>
        <taxon>Cyphomyrmex</taxon>
    </lineage>
</organism>
<evidence type="ECO:0000313" key="1">
    <source>
        <dbReference type="EMBL" id="KYN08165.1"/>
    </source>
</evidence>
<protein>
    <submittedName>
        <fullName evidence="1">Uncharacterized protein</fullName>
    </submittedName>
</protein>
<name>A0A151IPT8_9HYME</name>
<reference evidence="1 2" key="1">
    <citation type="submission" date="2016-03" db="EMBL/GenBank/DDBJ databases">
        <title>Cyphomyrmex costatus WGS genome.</title>
        <authorList>
            <person name="Nygaard S."/>
            <person name="Hu H."/>
            <person name="Boomsma J."/>
            <person name="Zhang G."/>
        </authorList>
    </citation>
    <scope>NUCLEOTIDE SEQUENCE [LARGE SCALE GENOMIC DNA]</scope>
    <source>
        <strain evidence="1">MS0001</strain>
        <tissue evidence="1">Whole body</tissue>
    </source>
</reference>
<dbReference type="Pfam" id="PF07841">
    <property type="entry name" value="DM4_12"/>
    <property type="match status" value="1"/>
</dbReference>